<accession>A0A7S4EFV1</accession>
<feature type="compositionally biased region" description="Polar residues" evidence="1">
    <location>
        <begin position="124"/>
        <end position="147"/>
    </location>
</feature>
<proteinExistence type="predicted"/>
<feature type="region of interest" description="Disordered" evidence="1">
    <location>
        <begin position="1"/>
        <end position="30"/>
    </location>
</feature>
<protein>
    <recommendedName>
        <fullName evidence="3">Glycine zipper domain-containing protein</fullName>
    </recommendedName>
</protein>
<organism evidence="2">
    <name type="scientific">Pseudo-nitzschia australis</name>
    <dbReference type="NCBI Taxonomy" id="44445"/>
    <lineage>
        <taxon>Eukaryota</taxon>
        <taxon>Sar</taxon>
        <taxon>Stramenopiles</taxon>
        <taxon>Ochrophyta</taxon>
        <taxon>Bacillariophyta</taxon>
        <taxon>Bacillariophyceae</taxon>
        <taxon>Bacillariophycidae</taxon>
        <taxon>Bacillariales</taxon>
        <taxon>Bacillariaceae</taxon>
        <taxon>Pseudo-nitzschia</taxon>
    </lineage>
</organism>
<evidence type="ECO:0008006" key="3">
    <source>
        <dbReference type="Google" id="ProtNLM"/>
    </source>
</evidence>
<sequence length="280" mass="30348">MRMNTTATSCPTKTFDPLSPSKHHHQQQQLKASLFGFEPSLVPDIAPSAAGTGTTTSPTSQVCSYGNYRMSTDVDLLDLSGGNVSSNNNNYLEALQVRDHTFVENLPQEIIAEQQRILNQIQSGSSDFKGTSTTNGHGNASSNSDYIQQQQQQLCRHRSNNNIDQQLQLRPQIFDLHQQTSWNATVPLPAEVHPLRNQMKQERKTKTAIAATTGAVVGGILCGPAWPIGAAAGAALGGYAGKVTARAGERKLQRRWDKKAFNEYTAKGSADVHSEGVAFA</sequence>
<dbReference type="AlphaFoldDB" id="A0A7S4EFV1"/>
<feature type="compositionally biased region" description="Polar residues" evidence="1">
    <location>
        <begin position="1"/>
        <end position="12"/>
    </location>
</feature>
<name>A0A7S4EFV1_9STRA</name>
<dbReference type="EMBL" id="HBIX01003527">
    <property type="protein sequence ID" value="CAE0709997.1"/>
    <property type="molecule type" value="Transcribed_RNA"/>
</dbReference>
<gene>
    <name evidence="2" type="ORF">PAUS00366_LOCUS2717</name>
</gene>
<evidence type="ECO:0000256" key="1">
    <source>
        <dbReference type="SAM" id="MobiDB-lite"/>
    </source>
</evidence>
<reference evidence="2" key="1">
    <citation type="submission" date="2021-01" db="EMBL/GenBank/DDBJ databases">
        <authorList>
            <person name="Corre E."/>
            <person name="Pelletier E."/>
            <person name="Niang G."/>
            <person name="Scheremetjew M."/>
            <person name="Finn R."/>
            <person name="Kale V."/>
            <person name="Holt S."/>
            <person name="Cochrane G."/>
            <person name="Meng A."/>
            <person name="Brown T."/>
            <person name="Cohen L."/>
        </authorList>
    </citation>
    <scope>NUCLEOTIDE SEQUENCE</scope>
    <source>
        <strain evidence="2">10249 10 AB</strain>
    </source>
</reference>
<evidence type="ECO:0000313" key="2">
    <source>
        <dbReference type="EMBL" id="CAE0709997.1"/>
    </source>
</evidence>
<feature type="region of interest" description="Disordered" evidence="1">
    <location>
        <begin position="124"/>
        <end position="151"/>
    </location>
</feature>